<organism evidence="3 4">
    <name type="scientific">Paraburkholderia solitsugae</name>
    <dbReference type="NCBI Taxonomy" id="2675748"/>
    <lineage>
        <taxon>Bacteria</taxon>
        <taxon>Pseudomonadati</taxon>
        <taxon>Pseudomonadota</taxon>
        <taxon>Betaproteobacteria</taxon>
        <taxon>Burkholderiales</taxon>
        <taxon>Burkholderiaceae</taxon>
        <taxon>Paraburkholderia</taxon>
    </lineage>
</organism>
<evidence type="ECO:0000313" key="3">
    <source>
        <dbReference type="EMBL" id="NPT43473.1"/>
    </source>
</evidence>
<dbReference type="Proteomes" id="UP000652198">
    <property type="component" value="Unassembled WGS sequence"/>
</dbReference>
<evidence type="ECO:0000313" key="4">
    <source>
        <dbReference type="Proteomes" id="UP000652198"/>
    </source>
</evidence>
<evidence type="ECO:0000256" key="1">
    <source>
        <dbReference type="ARBA" id="ARBA00038310"/>
    </source>
</evidence>
<sequence>MLRSVVRDHTKNRWKGIKVPSFPIVDSHVHLYDVERLRYDWLATVPKINRTSLLKHFDVAREEVEVDKIVFAEVAVAPGFHLQEASFIQRLANTDPRLCGMVVHAPLEKGADVEGDLVALMQNRCVRGVRRLIETERDPSFCLEPGFISAVKLLPKYQLSFDICVKHWAMVYALELVRRCPEVTFVLDHIGKPDIKNGLQEPWKQQIRELARMPNVVCKISGVITEAGHSAWRKDDVKPYIAHVIDQFGFDRVLYGSDWTVAELTHSYRDFVEILDEVVEGASESEKRKLYRDTAIRVYRLD</sequence>
<comment type="similarity">
    <text evidence="1">Belongs to the metallo-dependent hydrolases superfamily.</text>
</comment>
<comment type="caution">
    <text evidence="3">The sequence shown here is derived from an EMBL/GenBank/DDBJ whole genome shotgun (WGS) entry which is preliminary data.</text>
</comment>
<feature type="domain" description="Amidohydrolase-related" evidence="2">
    <location>
        <begin position="25"/>
        <end position="301"/>
    </location>
</feature>
<dbReference type="PANTHER" id="PTHR43569:SF2">
    <property type="entry name" value="AMIDOHYDROLASE-RELATED DOMAIN-CONTAINING PROTEIN"/>
    <property type="match status" value="1"/>
</dbReference>
<proteinExistence type="inferred from homology"/>
<gene>
    <name evidence="3" type="ORF">GNZ12_19605</name>
</gene>
<dbReference type="InterPro" id="IPR032466">
    <property type="entry name" value="Metal_Hydrolase"/>
</dbReference>
<dbReference type="InterPro" id="IPR006680">
    <property type="entry name" value="Amidohydro-rel"/>
</dbReference>
<reference evidence="3 4" key="1">
    <citation type="submission" date="2019-11" db="EMBL/GenBank/DDBJ databases">
        <title>Metabolism of dissolved organic matter in forest soils.</title>
        <authorList>
            <person name="Cyle K.T."/>
            <person name="Wilhelm R.C."/>
            <person name="Martinez C.E."/>
        </authorList>
    </citation>
    <scope>NUCLEOTIDE SEQUENCE [LARGE SCALE GENOMIC DNA]</scope>
    <source>
        <strain evidence="3 4">1N</strain>
    </source>
</reference>
<dbReference type="EMBL" id="WOEY01000078">
    <property type="protein sequence ID" value="NPT43473.1"/>
    <property type="molecule type" value="Genomic_DNA"/>
</dbReference>
<dbReference type="Gene3D" id="3.20.20.140">
    <property type="entry name" value="Metal-dependent hydrolases"/>
    <property type="match status" value="1"/>
</dbReference>
<name>A0ABX2BTU4_9BURK</name>
<dbReference type="PANTHER" id="PTHR43569">
    <property type="entry name" value="AMIDOHYDROLASE"/>
    <property type="match status" value="1"/>
</dbReference>
<evidence type="ECO:0000259" key="2">
    <source>
        <dbReference type="Pfam" id="PF04909"/>
    </source>
</evidence>
<dbReference type="InterPro" id="IPR052350">
    <property type="entry name" value="Metallo-dep_Lactonases"/>
</dbReference>
<dbReference type="Pfam" id="PF04909">
    <property type="entry name" value="Amidohydro_2"/>
    <property type="match status" value="1"/>
</dbReference>
<accession>A0ABX2BTU4</accession>
<protein>
    <submittedName>
        <fullName evidence="3">Amidohydrolase family protein</fullName>
    </submittedName>
</protein>
<dbReference type="SUPFAM" id="SSF51556">
    <property type="entry name" value="Metallo-dependent hydrolases"/>
    <property type="match status" value="1"/>
</dbReference>
<keyword evidence="4" id="KW-1185">Reference proteome</keyword>